<feature type="region of interest" description="Disordered" evidence="1">
    <location>
        <begin position="29"/>
        <end position="56"/>
    </location>
</feature>
<gene>
    <name evidence="2" type="ORF">Bpfe_014527</name>
</gene>
<organism evidence="2 3">
    <name type="scientific">Biomphalaria pfeifferi</name>
    <name type="common">Bloodfluke planorb</name>
    <name type="synonym">Freshwater snail</name>
    <dbReference type="NCBI Taxonomy" id="112525"/>
    <lineage>
        <taxon>Eukaryota</taxon>
        <taxon>Metazoa</taxon>
        <taxon>Spiralia</taxon>
        <taxon>Lophotrochozoa</taxon>
        <taxon>Mollusca</taxon>
        <taxon>Gastropoda</taxon>
        <taxon>Heterobranchia</taxon>
        <taxon>Euthyneura</taxon>
        <taxon>Panpulmonata</taxon>
        <taxon>Hygrophila</taxon>
        <taxon>Lymnaeoidea</taxon>
        <taxon>Planorbidae</taxon>
        <taxon>Biomphalaria</taxon>
    </lineage>
</organism>
<proteinExistence type="predicted"/>
<reference evidence="2" key="1">
    <citation type="journal article" date="2023" name="PLoS Negl. Trop. Dis.">
        <title>A genome sequence for Biomphalaria pfeifferi, the major vector snail for the human-infecting parasite Schistosoma mansoni.</title>
        <authorList>
            <person name="Bu L."/>
            <person name="Lu L."/>
            <person name="Laidemitt M.R."/>
            <person name="Zhang S.M."/>
            <person name="Mutuku M."/>
            <person name="Mkoji G."/>
            <person name="Steinauer M."/>
            <person name="Loker E.S."/>
        </authorList>
    </citation>
    <scope>NUCLEOTIDE SEQUENCE</scope>
    <source>
        <strain evidence="2">KasaAsao</strain>
    </source>
</reference>
<dbReference type="Proteomes" id="UP001233172">
    <property type="component" value="Unassembled WGS sequence"/>
</dbReference>
<keyword evidence="3" id="KW-1185">Reference proteome</keyword>
<comment type="caution">
    <text evidence="2">The sequence shown here is derived from an EMBL/GenBank/DDBJ whole genome shotgun (WGS) entry which is preliminary data.</text>
</comment>
<protein>
    <submittedName>
        <fullName evidence="2">Uncharacterized protein</fullName>
    </submittedName>
</protein>
<evidence type="ECO:0000313" key="3">
    <source>
        <dbReference type="Proteomes" id="UP001233172"/>
    </source>
</evidence>
<evidence type="ECO:0000313" key="2">
    <source>
        <dbReference type="EMBL" id="KAK0056126.1"/>
    </source>
</evidence>
<sequence length="56" mass="5909">MGYLGGVAPLVDRQSYPLFEGSLAHSWSPLGTQPSPVAPRSCSHTPETALTGQLNQ</sequence>
<reference evidence="2" key="2">
    <citation type="submission" date="2023-04" db="EMBL/GenBank/DDBJ databases">
        <authorList>
            <person name="Bu L."/>
            <person name="Lu L."/>
            <person name="Laidemitt M.R."/>
            <person name="Zhang S.M."/>
            <person name="Mutuku M."/>
            <person name="Mkoji G."/>
            <person name="Steinauer M."/>
            <person name="Loker E.S."/>
        </authorList>
    </citation>
    <scope>NUCLEOTIDE SEQUENCE</scope>
    <source>
        <strain evidence="2">KasaAsao</strain>
        <tissue evidence="2">Whole Snail</tissue>
    </source>
</reference>
<accession>A0AAD8BK90</accession>
<feature type="compositionally biased region" description="Polar residues" evidence="1">
    <location>
        <begin position="42"/>
        <end position="56"/>
    </location>
</feature>
<evidence type="ECO:0000256" key="1">
    <source>
        <dbReference type="SAM" id="MobiDB-lite"/>
    </source>
</evidence>
<name>A0AAD8BK90_BIOPF</name>
<feature type="non-terminal residue" evidence="2">
    <location>
        <position position="56"/>
    </location>
</feature>
<dbReference type="EMBL" id="JASAOG010000064">
    <property type="protein sequence ID" value="KAK0056126.1"/>
    <property type="molecule type" value="Genomic_DNA"/>
</dbReference>
<dbReference type="AlphaFoldDB" id="A0AAD8BK90"/>